<evidence type="ECO:0000256" key="1">
    <source>
        <dbReference type="ARBA" id="ARBA00004651"/>
    </source>
</evidence>
<keyword evidence="8" id="KW-0807">Transducer</keyword>
<evidence type="ECO:0000256" key="8">
    <source>
        <dbReference type="PROSITE-ProRule" id="PRU00284"/>
    </source>
</evidence>
<dbReference type="Pfam" id="PF17200">
    <property type="entry name" value="sCache_2"/>
    <property type="match status" value="1"/>
</dbReference>
<dbReference type="SMART" id="SM01049">
    <property type="entry name" value="Cache_2"/>
    <property type="match status" value="1"/>
</dbReference>
<evidence type="ECO:0000259" key="11">
    <source>
        <dbReference type="PROSITE" id="PS50885"/>
    </source>
</evidence>
<dbReference type="PROSITE" id="PS50885">
    <property type="entry name" value="HAMP"/>
    <property type="match status" value="1"/>
</dbReference>
<dbReference type="CDD" id="cd06225">
    <property type="entry name" value="HAMP"/>
    <property type="match status" value="1"/>
</dbReference>
<evidence type="ECO:0000259" key="10">
    <source>
        <dbReference type="PROSITE" id="PS50111"/>
    </source>
</evidence>
<evidence type="ECO:0000256" key="5">
    <source>
        <dbReference type="ARBA" id="ARBA00022989"/>
    </source>
</evidence>
<accession>A0A1A6DWY4</accession>
<evidence type="ECO:0000256" key="9">
    <source>
        <dbReference type="SAM" id="Phobius"/>
    </source>
</evidence>
<comment type="subcellular location">
    <subcellularLocation>
        <location evidence="1">Cell membrane</location>
        <topology evidence="1">Multi-pass membrane protein</topology>
    </subcellularLocation>
</comment>
<dbReference type="InterPro" id="IPR051310">
    <property type="entry name" value="MCP_chemotaxis"/>
</dbReference>
<dbReference type="PRINTS" id="PR00260">
    <property type="entry name" value="CHEMTRNSDUCR"/>
</dbReference>
<feature type="domain" description="Methyl-accepting transducer" evidence="10">
    <location>
        <begin position="253"/>
        <end position="482"/>
    </location>
</feature>
<keyword evidence="6 9" id="KW-0472">Membrane</keyword>
<dbReference type="GO" id="GO:0007165">
    <property type="term" value="P:signal transduction"/>
    <property type="evidence" value="ECO:0007669"/>
    <property type="project" value="UniProtKB-KW"/>
</dbReference>
<dbReference type="PANTHER" id="PTHR43531">
    <property type="entry name" value="PROTEIN ICFG"/>
    <property type="match status" value="1"/>
</dbReference>
<feature type="transmembrane region" description="Helical" evidence="9">
    <location>
        <begin position="175"/>
        <end position="197"/>
    </location>
</feature>
<dbReference type="Pfam" id="PF00672">
    <property type="entry name" value="HAMP"/>
    <property type="match status" value="1"/>
</dbReference>
<keyword evidence="5 9" id="KW-1133">Transmembrane helix</keyword>
<organism evidence="12 13">
    <name type="scientific">Tepidimonas fonticaldi</name>
    <dbReference type="NCBI Taxonomy" id="1101373"/>
    <lineage>
        <taxon>Bacteria</taxon>
        <taxon>Pseudomonadati</taxon>
        <taxon>Pseudomonadota</taxon>
        <taxon>Betaproteobacteria</taxon>
        <taxon>Burkholderiales</taxon>
        <taxon>Tepidimonas</taxon>
    </lineage>
</organism>
<evidence type="ECO:0000313" key="13">
    <source>
        <dbReference type="Proteomes" id="UP000091969"/>
    </source>
</evidence>
<dbReference type="InterPro" id="IPR004090">
    <property type="entry name" value="Chemotax_Me-accpt_rcpt"/>
</dbReference>
<dbReference type="PROSITE" id="PS50111">
    <property type="entry name" value="CHEMOTAXIS_TRANSDUC_2"/>
    <property type="match status" value="1"/>
</dbReference>
<keyword evidence="13" id="KW-1185">Reference proteome</keyword>
<protein>
    <submittedName>
        <fullName evidence="12">Chemotaxis protein</fullName>
    </submittedName>
</protein>
<comment type="similarity">
    <text evidence="7">Belongs to the methyl-accepting chemotaxis (MCP) protein family.</text>
</comment>
<dbReference type="InterPro" id="IPR004089">
    <property type="entry name" value="MCPsignal_dom"/>
</dbReference>
<feature type="domain" description="HAMP" evidence="11">
    <location>
        <begin position="202"/>
        <end position="248"/>
    </location>
</feature>
<dbReference type="GO" id="GO:0005886">
    <property type="term" value="C:plasma membrane"/>
    <property type="evidence" value="ECO:0007669"/>
    <property type="project" value="UniProtKB-SubCell"/>
</dbReference>
<gene>
    <name evidence="12" type="ORF">A9O67_02315</name>
</gene>
<proteinExistence type="inferred from homology"/>
<dbReference type="GO" id="GO:0006935">
    <property type="term" value="P:chemotaxis"/>
    <property type="evidence" value="ECO:0007669"/>
    <property type="project" value="InterPro"/>
</dbReference>
<keyword evidence="2" id="KW-1003">Cell membrane</keyword>
<dbReference type="RefSeq" id="WP_068608260.1">
    <property type="nucleotide sequence ID" value="NZ_LZDH01000045.1"/>
</dbReference>
<dbReference type="SMART" id="SM00283">
    <property type="entry name" value="MA"/>
    <property type="match status" value="1"/>
</dbReference>
<dbReference type="CDD" id="cd11386">
    <property type="entry name" value="MCP_signal"/>
    <property type="match status" value="1"/>
</dbReference>
<evidence type="ECO:0000256" key="7">
    <source>
        <dbReference type="ARBA" id="ARBA00029447"/>
    </source>
</evidence>
<dbReference type="InterPro" id="IPR003660">
    <property type="entry name" value="HAMP_dom"/>
</dbReference>
<dbReference type="FunFam" id="1.10.287.950:FF:000001">
    <property type="entry name" value="Methyl-accepting chemotaxis sensory transducer"/>
    <property type="match status" value="1"/>
</dbReference>
<dbReference type="AlphaFoldDB" id="A0A1A6DWY4"/>
<dbReference type="PANTHER" id="PTHR43531:SF14">
    <property type="entry name" value="METHYL-ACCEPTING CHEMOTAXIS PROTEIN I-RELATED"/>
    <property type="match status" value="1"/>
</dbReference>
<dbReference type="Pfam" id="PF00015">
    <property type="entry name" value="MCPsignal"/>
    <property type="match status" value="1"/>
</dbReference>
<dbReference type="GO" id="GO:0004888">
    <property type="term" value="F:transmembrane signaling receptor activity"/>
    <property type="evidence" value="ECO:0007669"/>
    <property type="project" value="InterPro"/>
</dbReference>
<dbReference type="Gene3D" id="1.10.287.950">
    <property type="entry name" value="Methyl-accepting chemotaxis protein"/>
    <property type="match status" value="1"/>
</dbReference>
<dbReference type="EMBL" id="LZDH01000045">
    <property type="protein sequence ID" value="OBS31284.1"/>
    <property type="molecule type" value="Genomic_DNA"/>
</dbReference>
<dbReference type="InterPro" id="IPR033480">
    <property type="entry name" value="sCache_2"/>
</dbReference>
<dbReference type="STRING" id="1101373.A9O67_02315"/>
<dbReference type="SUPFAM" id="SSF58104">
    <property type="entry name" value="Methyl-accepting chemotaxis protein (MCP) signaling domain"/>
    <property type="match status" value="1"/>
</dbReference>
<keyword evidence="3" id="KW-0488">Methylation</keyword>
<name>A0A1A6DWY4_9BURK</name>
<keyword evidence="4 9" id="KW-0812">Transmembrane</keyword>
<reference evidence="12 13" key="1">
    <citation type="submission" date="2016-06" db="EMBL/GenBank/DDBJ databases">
        <title>Genome sequence of Tepidimonas fonticaldi PL17.</title>
        <authorList>
            <person name="Pinnaka A.K."/>
        </authorList>
    </citation>
    <scope>NUCLEOTIDE SEQUENCE [LARGE SCALE GENOMIC DNA]</scope>
    <source>
        <strain evidence="12 13">PL17</strain>
    </source>
</reference>
<evidence type="ECO:0000256" key="3">
    <source>
        <dbReference type="ARBA" id="ARBA00022481"/>
    </source>
</evidence>
<evidence type="ECO:0000313" key="12">
    <source>
        <dbReference type="EMBL" id="OBS31284.1"/>
    </source>
</evidence>
<evidence type="ECO:0000256" key="2">
    <source>
        <dbReference type="ARBA" id="ARBA00022475"/>
    </source>
</evidence>
<comment type="caution">
    <text evidence="12">The sequence shown here is derived from an EMBL/GenBank/DDBJ whole genome shotgun (WGS) entry which is preliminary data.</text>
</comment>
<dbReference type="Gene3D" id="3.30.450.20">
    <property type="entry name" value="PAS domain"/>
    <property type="match status" value="1"/>
</dbReference>
<sequence>MSFMLPMVALILGLLANQAREARQARMDATRQHVEVAHGVLVWAHGLEQSGQLSRAAAQDLAKRTVAALRYDGSEYFWINDMQPRVVMHPINPKLDGQPAGDIRDPNGFALFQGFVDQVRRAGEGFVAYQWPRPGSSEPVDKLSYVKGFEPWGWVIGSGIYVDDLRAAEWQRWQWAGGISLLALIVSGYLFFSFYCVMDAGLRETREHLQAIARGDLTRAPQPRGSDETAQLLLDLRTMQDALCHMVERVRGSSTQIVQASAEIAAGAHDLSARTEATAANLEESAASMEQIVATVQSGSALLGEAAQTARDSARSAGAGGQVMQDVERTMADIRQSSQRIGEIIGTIDGIAFQTNILALNAAVEAARAGEHGRGFAVVADEVRSLAQRSAAAAREIKALIDASMAQVGAGAQVVAQAGQAMRDIVASAERVDRLLDQVAHGAAEQDAGIAQVGQSLQELDRMTQQNAAMVEQTAAAAASMRQLAQSLAQEVDRFVLPMRG</sequence>
<evidence type="ECO:0000256" key="6">
    <source>
        <dbReference type="ARBA" id="ARBA00023136"/>
    </source>
</evidence>
<dbReference type="Proteomes" id="UP000091969">
    <property type="component" value="Unassembled WGS sequence"/>
</dbReference>
<evidence type="ECO:0000256" key="4">
    <source>
        <dbReference type="ARBA" id="ARBA00022692"/>
    </source>
</evidence>